<dbReference type="SUPFAM" id="SSF81923">
    <property type="entry name" value="Double Clp-N motif"/>
    <property type="match status" value="2"/>
</dbReference>
<feature type="domain" description="Clp R" evidence="3">
    <location>
        <begin position="293"/>
        <end position="370"/>
    </location>
</feature>
<name>A0A291RH80_9NOCA</name>
<protein>
    <recommendedName>
        <fullName evidence="3">Clp R domain-containing protein</fullName>
    </recommendedName>
</protein>
<sequence>MDACIPEAAARARDRSRQRLAHRPQTTGSRFRPKACRNDGGDARWNDGGVPAGTTGAPAGMTRGTRQNNEGRPPERRGTPTRTTRDTHRNGEGRLPERRGALAGTMRAPGGATGTAGRWKAQVGRVFRGGDYPGWGRRELTRRKGCAMFERFTDQAKHAVVQAQEAARGFDHDYIGAEHLLIGVFRVATEEGAPATTHALERLGLGADEAVARVPMTPGSTKGAAAHHIPFTAEAKSALESAFREALELGSTTITPDHLLLGIARAAQADSGSVAARALRALELDAEPVRTALGRSRITLSRAASKTLARAGMEARHHRHDHVETAHLLLALLAVDPDLCRRVFDAAGADPELVRAELVTILGTGEGRAG</sequence>
<proteinExistence type="predicted"/>
<dbReference type="AlphaFoldDB" id="A0A291RH80"/>
<evidence type="ECO:0000256" key="2">
    <source>
        <dbReference type="SAM" id="MobiDB-lite"/>
    </source>
</evidence>
<dbReference type="InterPro" id="IPR036628">
    <property type="entry name" value="Clp_N_dom_sf"/>
</dbReference>
<accession>A0A291RH80</accession>
<dbReference type="InterPro" id="IPR004176">
    <property type="entry name" value="Clp_R_N"/>
</dbReference>
<reference evidence="4 5" key="1">
    <citation type="submission" date="2017-10" db="EMBL/GenBank/DDBJ databases">
        <title>Comparative genomics between pathogenic Norcardia.</title>
        <authorList>
            <person name="Zeng L."/>
        </authorList>
    </citation>
    <scope>NUCLEOTIDE SEQUENCE [LARGE SCALE GENOMIC DNA]</scope>
    <source>
        <strain evidence="4 5">NC_YFY_NT001</strain>
    </source>
</reference>
<evidence type="ECO:0000313" key="4">
    <source>
        <dbReference type="EMBL" id="ATL66717.1"/>
    </source>
</evidence>
<dbReference type="Proteomes" id="UP000221961">
    <property type="component" value="Chromosome"/>
</dbReference>
<dbReference type="InterPro" id="IPR044217">
    <property type="entry name" value="CLPT1/2"/>
</dbReference>
<keyword evidence="1" id="KW-0677">Repeat</keyword>
<dbReference type="EMBL" id="CP023778">
    <property type="protein sequence ID" value="ATL66717.1"/>
    <property type="molecule type" value="Genomic_DNA"/>
</dbReference>
<gene>
    <name evidence="4" type="ORF">CRH09_11330</name>
</gene>
<feature type="region of interest" description="Disordered" evidence="2">
    <location>
        <begin position="1"/>
        <end position="96"/>
    </location>
</feature>
<dbReference type="PROSITE" id="PS51903">
    <property type="entry name" value="CLP_R"/>
    <property type="match status" value="2"/>
</dbReference>
<evidence type="ECO:0000259" key="3">
    <source>
        <dbReference type="PROSITE" id="PS51903"/>
    </source>
</evidence>
<organism evidence="4 5">
    <name type="scientific">Nocardia terpenica</name>
    <dbReference type="NCBI Taxonomy" id="455432"/>
    <lineage>
        <taxon>Bacteria</taxon>
        <taxon>Bacillati</taxon>
        <taxon>Actinomycetota</taxon>
        <taxon>Actinomycetes</taxon>
        <taxon>Mycobacteriales</taxon>
        <taxon>Nocardiaceae</taxon>
        <taxon>Nocardia</taxon>
    </lineage>
</organism>
<feature type="compositionally biased region" description="Low complexity" evidence="2">
    <location>
        <begin position="48"/>
        <end position="66"/>
    </location>
</feature>
<feature type="domain" description="Clp R" evidence="3">
    <location>
        <begin position="149"/>
        <end position="299"/>
    </location>
</feature>
<dbReference type="Gene3D" id="1.10.1780.10">
    <property type="entry name" value="Clp, N-terminal domain"/>
    <property type="match status" value="2"/>
</dbReference>
<evidence type="ECO:0000256" key="1">
    <source>
        <dbReference type="PROSITE-ProRule" id="PRU01251"/>
    </source>
</evidence>
<evidence type="ECO:0000313" key="5">
    <source>
        <dbReference type="Proteomes" id="UP000221961"/>
    </source>
</evidence>
<dbReference type="Pfam" id="PF02861">
    <property type="entry name" value="Clp_N"/>
    <property type="match status" value="2"/>
</dbReference>
<feature type="compositionally biased region" description="Basic and acidic residues" evidence="2">
    <location>
        <begin position="36"/>
        <end position="45"/>
    </location>
</feature>
<dbReference type="KEGG" id="ntp:CRH09_11330"/>
<dbReference type="PANTHER" id="PTHR47016">
    <property type="entry name" value="ATP-DEPENDENT CLP PROTEASE ATP-BINDING SUBUNIT CLPT1, CHLOROPLASTIC"/>
    <property type="match status" value="1"/>
</dbReference>
<dbReference type="PANTHER" id="PTHR47016:SF5">
    <property type="entry name" value="CLP DOMAIN SUPERFAMILY PROTEIN"/>
    <property type="match status" value="1"/>
</dbReference>
<feature type="compositionally biased region" description="Basic and acidic residues" evidence="2">
    <location>
        <begin position="72"/>
        <end position="96"/>
    </location>
</feature>